<dbReference type="PANTHER" id="PTHR43003">
    <property type="entry name" value="DNA-3-METHYLADENINE GLYCOSYLASE"/>
    <property type="match status" value="1"/>
</dbReference>
<dbReference type="Pfam" id="PF00730">
    <property type="entry name" value="HhH-GPD"/>
    <property type="match status" value="1"/>
</dbReference>
<evidence type="ECO:0000256" key="1">
    <source>
        <dbReference type="ARBA" id="ARBA00010817"/>
    </source>
</evidence>
<dbReference type="Gene3D" id="1.10.340.30">
    <property type="entry name" value="Hypothetical protein, domain 2"/>
    <property type="match status" value="1"/>
</dbReference>
<dbReference type="FunFam" id="1.10.340.30:FF:000004">
    <property type="entry name" value="DNA-3-methyladenine glycosylase II"/>
    <property type="match status" value="1"/>
</dbReference>
<dbReference type="InterPro" id="IPR003265">
    <property type="entry name" value="HhH-GPD_domain"/>
</dbReference>
<protein>
    <submittedName>
        <fullName evidence="5">DNA-3-methyladenine glycosylase II</fullName>
    </submittedName>
</protein>
<dbReference type="Gene3D" id="1.10.1670.40">
    <property type="match status" value="1"/>
</dbReference>
<dbReference type="SUPFAM" id="SSF48150">
    <property type="entry name" value="DNA-glycosylase"/>
    <property type="match status" value="1"/>
</dbReference>
<dbReference type="GO" id="GO:0005634">
    <property type="term" value="C:nucleus"/>
    <property type="evidence" value="ECO:0007669"/>
    <property type="project" value="TreeGrafter"/>
</dbReference>
<evidence type="ECO:0000313" key="6">
    <source>
        <dbReference type="Proteomes" id="UP000241769"/>
    </source>
</evidence>
<keyword evidence="3" id="KW-0234">DNA repair</keyword>
<keyword evidence="6" id="KW-1185">Reference proteome</keyword>
<dbReference type="CDD" id="cd00056">
    <property type="entry name" value="ENDO3c"/>
    <property type="match status" value="1"/>
</dbReference>
<evidence type="ECO:0000313" key="5">
    <source>
        <dbReference type="EMBL" id="PRP76389.1"/>
    </source>
</evidence>
<dbReference type="SMART" id="SM00478">
    <property type="entry name" value="ENDO3c"/>
    <property type="match status" value="1"/>
</dbReference>
<dbReference type="GO" id="GO:0032131">
    <property type="term" value="F:alkylated DNA binding"/>
    <property type="evidence" value="ECO:0007669"/>
    <property type="project" value="TreeGrafter"/>
</dbReference>
<dbReference type="PANTHER" id="PTHR43003:SF5">
    <property type="entry name" value="DNA-3-METHYLADENINE GLYCOSYLASE"/>
    <property type="match status" value="1"/>
</dbReference>
<evidence type="ECO:0000256" key="2">
    <source>
        <dbReference type="ARBA" id="ARBA00022763"/>
    </source>
</evidence>
<keyword evidence="2" id="KW-0227">DNA damage</keyword>
<dbReference type="EMBL" id="MDYQ01000330">
    <property type="protein sequence ID" value="PRP76389.1"/>
    <property type="molecule type" value="Genomic_DNA"/>
</dbReference>
<comment type="similarity">
    <text evidence="1">Belongs to the alkylbase DNA glycosidase AlkA family.</text>
</comment>
<dbReference type="InParanoid" id="A0A2P6MXF5"/>
<sequence>MTPVPHLKLKRPKSLLYYRMRCQSPVTSTTFEIEKALKHLIEVDPAIAKLVEDVQTPIPFRGPLPEGDNTPYEHLARAIIYQQLSGKAAGTIWGRFKEQFPPGSLSPEEVLAKPAAEMRAAGVSERKASYLKDLSSKFTNGEIDANNLDALSDDDISKKLIVVKGIGQWTIDMFLMFYLRRPNVLPTLDLGVRKGIAKHFNVPSGQLEKAKSAHEQMVKLTEKWIPYRTLGSWYMWQLLDLNKVEPVKKKQKSKK</sequence>
<reference evidence="5 6" key="1">
    <citation type="journal article" date="2018" name="Genome Biol. Evol.">
        <title>Multiple Roots of Fruiting Body Formation in Amoebozoa.</title>
        <authorList>
            <person name="Hillmann F."/>
            <person name="Forbes G."/>
            <person name="Novohradska S."/>
            <person name="Ferling I."/>
            <person name="Riege K."/>
            <person name="Groth M."/>
            <person name="Westermann M."/>
            <person name="Marz M."/>
            <person name="Spaller T."/>
            <person name="Winckler T."/>
            <person name="Schaap P."/>
            <person name="Glockner G."/>
        </authorList>
    </citation>
    <scope>NUCLEOTIDE SEQUENCE [LARGE SCALE GENOMIC DNA]</scope>
    <source>
        <strain evidence="5 6">Jena</strain>
    </source>
</reference>
<dbReference type="GO" id="GO:0006307">
    <property type="term" value="P:DNA alkylation repair"/>
    <property type="evidence" value="ECO:0007669"/>
    <property type="project" value="TreeGrafter"/>
</dbReference>
<accession>A0A2P6MXF5</accession>
<dbReference type="Proteomes" id="UP000241769">
    <property type="component" value="Unassembled WGS sequence"/>
</dbReference>
<name>A0A2P6MXF5_9EUKA</name>
<dbReference type="OrthoDB" id="415889at2759"/>
<dbReference type="GO" id="GO:0043916">
    <property type="term" value="F:DNA-7-methylguanine glycosylase activity"/>
    <property type="evidence" value="ECO:0007669"/>
    <property type="project" value="TreeGrafter"/>
</dbReference>
<dbReference type="GO" id="GO:0008725">
    <property type="term" value="F:DNA-3-methyladenine glycosylase activity"/>
    <property type="evidence" value="ECO:0007669"/>
    <property type="project" value="TreeGrafter"/>
</dbReference>
<dbReference type="GO" id="GO:0006285">
    <property type="term" value="P:base-excision repair, AP site formation"/>
    <property type="evidence" value="ECO:0007669"/>
    <property type="project" value="TreeGrafter"/>
</dbReference>
<evidence type="ECO:0000256" key="3">
    <source>
        <dbReference type="ARBA" id="ARBA00023204"/>
    </source>
</evidence>
<dbReference type="AlphaFoldDB" id="A0A2P6MXF5"/>
<gene>
    <name evidence="5" type="ORF">PROFUN_15243</name>
</gene>
<comment type="caution">
    <text evidence="5">The sequence shown here is derived from an EMBL/GenBank/DDBJ whole genome shotgun (WGS) entry which is preliminary data.</text>
</comment>
<evidence type="ECO:0000259" key="4">
    <source>
        <dbReference type="SMART" id="SM00478"/>
    </source>
</evidence>
<dbReference type="InterPro" id="IPR051912">
    <property type="entry name" value="Alkylbase_DNA_Glycosylase/TA"/>
</dbReference>
<dbReference type="InterPro" id="IPR011257">
    <property type="entry name" value="DNA_glycosylase"/>
</dbReference>
<dbReference type="GO" id="GO:0032993">
    <property type="term" value="C:protein-DNA complex"/>
    <property type="evidence" value="ECO:0007669"/>
    <property type="project" value="TreeGrafter"/>
</dbReference>
<proteinExistence type="inferred from homology"/>
<feature type="domain" description="HhH-GPD" evidence="4">
    <location>
        <begin position="80"/>
        <end position="240"/>
    </location>
</feature>
<organism evidence="5 6">
    <name type="scientific">Planoprotostelium fungivorum</name>
    <dbReference type="NCBI Taxonomy" id="1890364"/>
    <lineage>
        <taxon>Eukaryota</taxon>
        <taxon>Amoebozoa</taxon>
        <taxon>Evosea</taxon>
        <taxon>Variosea</taxon>
        <taxon>Cavosteliida</taxon>
        <taxon>Cavosteliaceae</taxon>
        <taxon>Planoprotostelium</taxon>
    </lineage>
</organism>
<dbReference type="STRING" id="1890364.A0A2P6MXF5"/>